<proteinExistence type="predicted"/>
<organism evidence="2 3">
    <name type="scientific">Candidatus Clostridium helianthi</name>
    <dbReference type="NCBI Taxonomy" id="3381660"/>
    <lineage>
        <taxon>Bacteria</taxon>
        <taxon>Bacillati</taxon>
        <taxon>Bacillota</taxon>
        <taxon>Clostridia</taxon>
        <taxon>Eubacteriales</taxon>
        <taxon>Clostridiaceae</taxon>
        <taxon>Clostridium</taxon>
    </lineage>
</organism>
<feature type="region of interest" description="Disordered" evidence="1">
    <location>
        <begin position="1"/>
        <end position="69"/>
    </location>
</feature>
<comment type="caution">
    <text evidence="2">The sequence shown here is derived from an EMBL/GenBank/DDBJ whole genome shotgun (WGS) entry which is preliminary data.</text>
</comment>
<protein>
    <submittedName>
        <fullName evidence="2">Uncharacterized protein</fullName>
    </submittedName>
</protein>
<evidence type="ECO:0000256" key="1">
    <source>
        <dbReference type="SAM" id="MobiDB-lite"/>
    </source>
</evidence>
<evidence type="ECO:0000313" key="2">
    <source>
        <dbReference type="EMBL" id="MFL0166126.1"/>
    </source>
</evidence>
<keyword evidence="3" id="KW-1185">Reference proteome</keyword>
<dbReference type="Proteomes" id="UP001623600">
    <property type="component" value="Unassembled WGS sequence"/>
</dbReference>
<dbReference type="RefSeq" id="WP_406761510.1">
    <property type="nucleotide sequence ID" value="NZ_JBJIAB010000016.1"/>
</dbReference>
<accession>A0ABW8S5M2</accession>
<gene>
    <name evidence="2" type="ORF">ACJDTP_13715</name>
</gene>
<reference evidence="2 3" key="1">
    <citation type="submission" date="2024-11" db="EMBL/GenBank/DDBJ databases">
        <authorList>
            <person name="Heng Y.C."/>
            <person name="Lim A.C.H."/>
            <person name="Lee J.K.Y."/>
            <person name="Kittelmann S."/>
        </authorList>
    </citation>
    <scope>NUCLEOTIDE SEQUENCE [LARGE SCALE GENOMIC DNA]</scope>
    <source>
        <strain evidence="2 3">WILCCON 0112</strain>
    </source>
</reference>
<name>A0ABW8S5M2_9CLOT</name>
<evidence type="ECO:0000313" key="3">
    <source>
        <dbReference type="Proteomes" id="UP001623600"/>
    </source>
</evidence>
<dbReference type="EMBL" id="JBJIAB010000016">
    <property type="protein sequence ID" value="MFL0166126.1"/>
    <property type="molecule type" value="Genomic_DNA"/>
</dbReference>
<feature type="compositionally biased region" description="Low complexity" evidence="1">
    <location>
        <begin position="53"/>
        <end position="69"/>
    </location>
</feature>
<feature type="compositionally biased region" description="Basic and acidic residues" evidence="1">
    <location>
        <begin position="1"/>
        <end position="11"/>
    </location>
</feature>
<sequence length="182" mass="20433">MSKRKQNELPKNDFAPDENEEIIGFTPEPVISGKCISSFSFDDDEDEKNTAMSNNSSNNNNNNNNNNNCSYNSNNISSIESNNPTLIISFDDEAASTQNVKTSNSNIFADNRKISVANGMAPPIDGEFLDIKRTYMLRSSTVRKVNELKSRHPDLNTYVSTIVDMAIAHYYNYIVNEGEKKE</sequence>